<reference evidence="2 3" key="1">
    <citation type="submission" date="2018-10" db="EMBL/GenBank/DDBJ databases">
        <title>Oceanobacillus sp. YLB-02 draft genome.</title>
        <authorList>
            <person name="Yu L."/>
        </authorList>
    </citation>
    <scope>NUCLEOTIDE SEQUENCE [LARGE SCALE GENOMIC DNA]</scope>
    <source>
        <strain evidence="2 3">YLB-02</strain>
    </source>
</reference>
<comment type="caution">
    <text evidence="2">The sequence shown here is derived from an EMBL/GenBank/DDBJ whole genome shotgun (WGS) entry which is preliminary data.</text>
</comment>
<proteinExistence type="predicted"/>
<gene>
    <name evidence="2" type="ORF">D8M04_12250</name>
</gene>
<sequence length="391" mass="44883">MNLSIKSQLTLYPLTIRKDKKHYIVEEPLSGEYFEMPEICIDAIHLINNGESLEKIEKDLKQKYPAEEVDIIDFAGQLLELGLVKEVDGEEVSLTKKNQSPSGFTWIPSWMGRFFFNRITTKLYFAILCINILYFLSNPGLLPNYQDLFIFDSITLSLITYMAITLILIMIHEFGHAFAIRSYDLPANMNIGHRLLFVVFETDLSPAWKLSPKKRNMLYLGGMSFDQVMLFAALSIQLLFPESAPIVNSIAALVVLDIVIKTMYQCCFFMKTDLYYVFENVTSCYNLMESGKQYLSKWLPFIKTENTTEAFEGEAKVIRLYSIFYLFGLVLTFTIFIGYFLPQAIYAFSISIPNLLAPINSAAFWDAIVFLGQSLLMIGLLVYLKFRARVQ</sequence>
<keyword evidence="1" id="KW-0812">Transmembrane</keyword>
<keyword evidence="1" id="KW-1133">Transmembrane helix</keyword>
<feature type="transmembrane region" description="Helical" evidence="1">
    <location>
        <begin position="323"/>
        <end position="342"/>
    </location>
</feature>
<dbReference type="Proteomes" id="UP000270219">
    <property type="component" value="Unassembled WGS sequence"/>
</dbReference>
<evidence type="ECO:0000313" key="2">
    <source>
        <dbReference type="EMBL" id="RLL43688.1"/>
    </source>
</evidence>
<feature type="transmembrane region" description="Helical" evidence="1">
    <location>
        <begin position="123"/>
        <end position="142"/>
    </location>
</feature>
<dbReference type="OrthoDB" id="140324at2"/>
<dbReference type="AlphaFoldDB" id="A0A498D7D1"/>
<evidence type="ECO:0000313" key="3">
    <source>
        <dbReference type="Proteomes" id="UP000270219"/>
    </source>
</evidence>
<accession>A0A498D7D1</accession>
<keyword evidence="1" id="KW-0472">Membrane</keyword>
<organism evidence="2 3">
    <name type="scientific">Oceanobacillus piezotolerans</name>
    <dbReference type="NCBI Taxonomy" id="2448030"/>
    <lineage>
        <taxon>Bacteria</taxon>
        <taxon>Bacillati</taxon>
        <taxon>Bacillota</taxon>
        <taxon>Bacilli</taxon>
        <taxon>Bacillales</taxon>
        <taxon>Bacillaceae</taxon>
        <taxon>Oceanobacillus</taxon>
    </lineage>
</organism>
<feature type="transmembrane region" description="Helical" evidence="1">
    <location>
        <begin position="218"/>
        <end position="240"/>
    </location>
</feature>
<keyword evidence="3" id="KW-1185">Reference proteome</keyword>
<protein>
    <submittedName>
        <fullName evidence="2">Peptidase</fullName>
    </submittedName>
</protein>
<dbReference type="EMBL" id="RCHR01000004">
    <property type="protein sequence ID" value="RLL43688.1"/>
    <property type="molecule type" value="Genomic_DNA"/>
</dbReference>
<dbReference type="RefSeq" id="WP_121523383.1">
    <property type="nucleotide sequence ID" value="NZ_RCHR01000004.1"/>
</dbReference>
<evidence type="ECO:0000256" key="1">
    <source>
        <dbReference type="SAM" id="Phobius"/>
    </source>
</evidence>
<feature type="transmembrane region" description="Helical" evidence="1">
    <location>
        <begin position="148"/>
        <end position="171"/>
    </location>
</feature>
<feature type="transmembrane region" description="Helical" evidence="1">
    <location>
        <begin position="362"/>
        <end position="384"/>
    </location>
</feature>
<feature type="transmembrane region" description="Helical" evidence="1">
    <location>
        <begin position="246"/>
        <end position="264"/>
    </location>
</feature>
<name>A0A498D7D1_9BACI</name>